<protein>
    <submittedName>
        <fullName evidence="3">UPF0488 protein C8orf33 homolog</fullName>
    </submittedName>
</protein>
<dbReference type="AlphaFoldDB" id="A0A6F9D7K3"/>
<evidence type="ECO:0000256" key="1">
    <source>
        <dbReference type="ARBA" id="ARBA00005707"/>
    </source>
</evidence>
<dbReference type="InterPro" id="IPR029274">
    <property type="entry name" value="DUF4615"/>
</dbReference>
<proteinExistence type="evidence at transcript level"/>
<comment type="similarity">
    <text evidence="1">Belongs to the UPF0488 family.</text>
</comment>
<reference evidence="3" key="1">
    <citation type="submission" date="2020-04" db="EMBL/GenBank/DDBJ databases">
        <authorList>
            <person name="Neveu A P."/>
        </authorList>
    </citation>
    <scope>NUCLEOTIDE SEQUENCE</scope>
    <source>
        <tissue evidence="3">Whole embryo</tissue>
    </source>
</reference>
<organism evidence="3">
    <name type="scientific">Phallusia mammillata</name>
    <dbReference type="NCBI Taxonomy" id="59560"/>
    <lineage>
        <taxon>Eukaryota</taxon>
        <taxon>Metazoa</taxon>
        <taxon>Chordata</taxon>
        <taxon>Tunicata</taxon>
        <taxon>Ascidiacea</taxon>
        <taxon>Phlebobranchia</taxon>
        <taxon>Ascidiidae</taxon>
        <taxon>Phallusia</taxon>
    </lineage>
</organism>
<feature type="compositionally biased region" description="Polar residues" evidence="2">
    <location>
        <begin position="8"/>
        <end position="18"/>
    </location>
</feature>
<dbReference type="EMBL" id="LR783510">
    <property type="protein sequence ID" value="CAB3227192.1"/>
    <property type="molecule type" value="mRNA"/>
</dbReference>
<feature type="region of interest" description="Disordered" evidence="2">
    <location>
        <begin position="1"/>
        <end position="35"/>
    </location>
</feature>
<dbReference type="PANTHER" id="PTHR13602:SF2">
    <property type="entry name" value="UPF0488 PROTEIN C8ORF33"/>
    <property type="match status" value="1"/>
</dbReference>
<accession>A0A6F9D7K3</accession>
<evidence type="ECO:0000313" key="3">
    <source>
        <dbReference type="EMBL" id="CAB3227192.1"/>
    </source>
</evidence>
<gene>
    <name evidence="3" type="primary">C8orf33</name>
</gene>
<sequence>MSRIQQKRGGNSKSANQNKNHDKESLKESNSPLSTDEQLQKEINWCVEQLRMGVFTLKASEKQVQNSERILKILTSTKAPLVKKRQVMHQTFGDYRKKIQETERKWEKDALKQRGDFKIKTKTATGGQGQFLHVSNSAQGAVKQTAAKQEISHIPNMENKVELQDTQSESLSDNMFRFNFEINS</sequence>
<dbReference type="Pfam" id="PF15393">
    <property type="entry name" value="DUF4615"/>
    <property type="match status" value="1"/>
</dbReference>
<dbReference type="PANTHER" id="PTHR13602">
    <property type="entry name" value="UPF0488 PROTEIN C8ORF33"/>
    <property type="match status" value="1"/>
</dbReference>
<evidence type="ECO:0000256" key="2">
    <source>
        <dbReference type="SAM" id="MobiDB-lite"/>
    </source>
</evidence>
<name>A0A6F9D7K3_9ASCI</name>